<gene>
    <name evidence="2" type="ORF">ACFQ21_12875</name>
</gene>
<feature type="region of interest" description="Disordered" evidence="1">
    <location>
        <begin position="60"/>
        <end position="88"/>
    </location>
</feature>
<name>A0ABW3K2R1_9BACT</name>
<sequence>MEDETVTPSPDYIKGFNEGYLLTTHSRDLADKLVSAKGDGERMQGFQDGYKQVLLDKIREQRPKSMTDPEFLKTIQNNDKDRDLDKSR</sequence>
<organism evidence="2 3">
    <name type="scientific">Ohtaekwangia kribbensis</name>
    <dbReference type="NCBI Taxonomy" id="688913"/>
    <lineage>
        <taxon>Bacteria</taxon>
        <taxon>Pseudomonadati</taxon>
        <taxon>Bacteroidota</taxon>
        <taxon>Cytophagia</taxon>
        <taxon>Cytophagales</taxon>
        <taxon>Fulvivirgaceae</taxon>
        <taxon>Ohtaekwangia</taxon>
    </lineage>
</organism>
<evidence type="ECO:0000313" key="3">
    <source>
        <dbReference type="Proteomes" id="UP001597112"/>
    </source>
</evidence>
<reference evidence="3" key="1">
    <citation type="journal article" date="2019" name="Int. J. Syst. Evol. Microbiol.">
        <title>The Global Catalogue of Microorganisms (GCM) 10K type strain sequencing project: providing services to taxonomists for standard genome sequencing and annotation.</title>
        <authorList>
            <consortium name="The Broad Institute Genomics Platform"/>
            <consortium name="The Broad Institute Genome Sequencing Center for Infectious Disease"/>
            <person name="Wu L."/>
            <person name="Ma J."/>
        </authorList>
    </citation>
    <scope>NUCLEOTIDE SEQUENCE [LARGE SCALE GENOMIC DNA]</scope>
    <source>
        <strain evidence="3">CCUG 58938</strain>
    </source>
</reference>
<keyword evidence="3" id="KW-1185">Reference proteome</keyword>
<dbReference type="RefSeq" id="WP_377579605.1">
    <property type="nucleotide sequence ID" value="NZ_JBHTKA010000003.1"/>
</dbReference>
<comment type="caution">
    <text evidence="2">The sequence shown here is derived from an EMBL/GenBank/DDBJ whole genome shotgun (WGS) entry which is preliminary data.</text>
</comment>
<protein>
    <submittedName>
        <fullName evidence="2">Uncharacterized protein</fullName>
    </submittedName>
</protein>
<dbReference type="EMBL" id="JBHTKA010000003">
    <property type="protein sequence ID" value="MFD1000208.1"/>
    <property type="molecule type" value="Genomic_DNA"/>
</dbReference>
<dbReference type="Proteomes" id="UP001597112">
    <property type="component" value="Unassembled WGS sequence"/>
</dbReference>
<feature type="compositionally biased region" description="Basic and acidic residues" evidence="1">
    <location>
        <begin position="78"/>
        <end position="88"/>
    </location>
</feature>
<evidence type="ECO:0000313" key="2">
    <source>
        <dbReference type="EMBL" id="MFD1000208.1"/>
    </source>
</evidence>
<feature type="compositionally biased region" description="Basic and acidic residues" evidence="1">
    <location>
        <begin position="60"/>
        <end position="71"/>
    </location>
</feature>
<accession>A0ABW3K2R1</accession>
<proteinExistence type="predicted"/>
<evidence type="ECO:0000256" key="1">
    <source>
        <dbReference type="SAM" id="MobiDB-lite"/>
    </source>
</evidence>